<evidence type="ECO:0000256" key="1">
    <source>
        <dbReference type="SAM" id="MobiDB-lite"/>
    </source>
</evidence>
<dbReference type="AlphaFoldDB" id="A0A699HAE9"/>
<accession>A0A699HAE9</accession>
<evidence type="ECO:0000313" key="2">
    <source>
        <dbReference type="EMBL" id="GEX74449.1"/>
    </source>
</evidence>
<organism evidence="2">
    <name type="scientific">Tanacetum cinerariifolium</name>
    <name type="common">Dalmatian daisy</name>
    <name type="synonym">Chrysanthemum cinerariifolium</name>
    <dbReference type="NCBI Taxonomy" id="118510"/>
    <lineage>
        <taxon>Eukaryota</taxon>
        <taxon>Viridiplantae</taxon>
        <taxon>Streptophyta</taxon>
        <taxon>Embryophyta</taxon>
        <taxon>Tracheophyta</taxon>
        <taxon>Spermatophyta</taxon>
        <taxon>Magnoliopsida</taxon>
        <taxon>eudicotyledons</taxon>
        <taxon>Gunneridae</taxon>
        <taxon>Pentapetalae</taxon>
        <taxon>asterids</taxon>
        <taxon>campanulids</taxon>
        <taxon>Asterales</taxon>
        <taxon>Asteraceae</taxon>
        <taxon>Asteroideae</taxon>
        <taxon>Anthemideae</taxon>
        <taxon>Anthemidinae</taxon>
        <taxon>Tanacetum</taxon>
    </lineage>
</organism>
<reference evidence="2" key="1">
    <citation type="journal article" date="2019" name="Sci. Rep.">
        <title>Draft genome of Tanacetum cinerariifolium, the natural source of mosquito coil.</title>
        <authorList>
            <person name="Yamashiro T."/>
            <person name="Shiraishi A."/>
            <person name="Satake H."/>
            <person name="Nakayama K."/>
        </authorList>
    </citation>
    <scope>NUCLEOTIDE SEQUENCE</scope>
</reference>
<sequence length="184" mass="21292">MCTHSNSSYLFSPLRDPESLIQRRNLGEPSSLFDFEEVMNHNQEPPPQNNNGPPSMVRPNGQDPQTMEELCQPSINGRGGPTAPIPIQATDFGLRHHMIQQVQNTCQFYRLPGDDANRHIDKFLEITQHIKQNGVSDDTLRLSLFLYSLTHHVITWYDRLPRNSVHSFDDMMRKFLSKYFPPSW</sequence>
<protein>
    <submittedName>
        <fullName evidence="2">Reverse transcriptase domain-containing protein</fullName>
    </submittedName>
</protein>
<dbReference type="GO" id="GO:0003964">
    <property type="term" value="F:RNA-directed DNA polymerase activity"/>
    <property type="evidence" value="ECO:0007669"/>
    <property type="project" value="UniProtKB-KW"/>
</dbReference>
<gene>
    <name evidence="2" type="ORF">Tci_346424</name>
</gene>
<dbReference type="EMBL" id="BKCJ010127294">
    <property type="protein sequence ID" value="GEX74449.1"/>
    <property type="molecule type" value="Genomic_DNA"/>
</dbReference>
<feature type="region of interest" description="Disordered" evidence="1">
    <location>
        <begin position="40"/>
        <end position="79"/>
    </location>
</feature>
<comment type="caution">
    <text evidence="2">The sequence shown here is derived from an EMBL/GenBank/DDBJ whole genome shotgun (WGS) entry which is preliminary data.</text>
</comment>
<keyword evidence="2" id="KW-0808">Transferase</keyword>
<keyword evidence="2" id="KW-0695">RNA-directed DNA polymerase</keyword>
<keyword evidence="2" id="KW-0548">Nucleotidyltransferase</keyword>
<proteinExistence type="predicted"/>
<name>A0A699HAE9_TANCI</name>